<protein>
    <submittedName>
        <fullName evidence="1">Uncharacterized protein</fullName>
    </submittedName>
</protein>
<sequence length="95" mass="10739">MRHLPSPPSKGSGDSDRYPINKCAISAFAEAARTQNEAPAFPTEQGQWRLGSIPDQQVCHFCFAEAARTREMEERAKWMERRVTGKDKTGKSERN</sequence>
<accession>A0A8X6X3H5</accession>
<reference evidence="1" key="1">
    <citation type="submission" date="2020-08" db="EMBL/GenBank/DDBJ databases">
        <title>Multicomponent nature underlies the extraordinary mechanical properties of spider dragline silk.</title>
        <authorList>
            <person name="Kono N."/>
            <person name="Nakamura H."/>
            <person name="Mori M."/>
            <person name="Yoshida Y."/>
            <person name="Ohtoshi R."/>
            <person name="Malay A.D."/>
            <person name="Moran D.A.P."/>
            <person name="Tomita M."/>
            <person name="Numata K."/>
            <person name="Arakawa K."/>
        </authorList>
    </citation>
    <scope>NUCLEOTIDE SEQUENCE</scope>
</reference>
<organism evidence="1 2">
    <name type="scientific">Trichonephila inaurata madagascariensis</name>
    <dbReference type="NCBI Taxonomy" id="2747483"/>
    <lineage>
        <taxon>Eukaryota</taxon>
        <taxon>Metazoa</taxon>
        <taxon>Ecdysozoa</taxon>
        <taxon>Arthropoda</taxon>
        <taxon>Chelicerata</taxon>
        <taxon>Arachnida</taxon>
        <taxon>Araneae</taxon>
        <taxon>Araneomorphae</taxon>
        <taxon>Entelegynae</taxon>
        <taxon>Araneoidea</taxon>
        <taxon>Nephilidae</taxon>
        <taxon>Trichonephila</taxon>
        <taxon>Trichonephila inaurata</taxon>
    </lineage>
</organism>
<gene>
    <name evidence="1" type="ORF">TNIN_153821</name>
</gene>
<dbReference type="EMBL" id="BMAV01004795">
    <property type="protein sequence ID" value="GFY45351.1"/>
    <property type="molecule type" value="Genomic_DNA"/>
</dbReference>
<evidence type="ECO:0000313" key="2">
    <source>
        <dbReference type="Proteomes" id="UP000886998"/>
    </source>
</evidence>
<evidence type="ECO:0000313" key="1">
    <source>
        <dbReference type="EMBL" id="GFY45351.1"/>
    </source>
</evidence>
<dbReference type="Proteomes" id="UP000886998">
    <property type="component" value="Unassembled WGS sequence"/>
</dbReference>
<proteinExistence type="predicted"/>
<dbReference type="AlphaFoldDB" id="A0A8X6X3H5"/>
<keyword evidence="2" id="KW-1185">Reference proteome</keyword>
<comment type="caution">
    <text evidence="1">The sequence shown here is derived from an EMBL/GenBank/DDBJ whole genome shotgun (WGS) entry which is preliminary data.</text>
</comment>
<name>A0A8X6X3H5_9ARAC</name>